<evidence type="ECO:0000313" key="3">
    <source>
        <dbReference type="EMBL" id="AWL12431.1"/>
    </source>
</evidence>
<protein>
    <recommendedName>
        <fullName evidence="2">FlgO domain-containing protein</fullName>
    </recommendedName>
</protein>
<reference evidence="3 4" key="1">
    <citation type="submission" date="2018-05" db="EMBL/GenBank/DDBJ databases">
        <title>Salinimonas sp. HMF8227 Genome sequencing and assembly.</title>
        <authorList>
            <person name="Kang H."/>
            <person name="Kang J."/>
            <person name="Cha I."/>
            <person name="Kim H."/>
            <person name="Joh K."/>
        </authorList>
    </citation>
    <scope>NUCLEOTIDE SEQUENCE [LARGE SCALE GENOMIC DNA]</scope>
    <source>
        <strain evidence="3 4">HMF8227</strain>
    </source>
</reference>
<sequence length="208" mass="23236">MRILVLLGVVLTSLAGCALQAPPQSGGTPDYQRPIPVARELGEIELHTFYLADELFGLMEQRFDNLGNGRFAVATFVPVAPMQYQQNEQHPLNLLGHQLEQGLMTEASRRGYITHDFKVMDDIIIEPRADRVMSRKVSELAQGHAIDFYISGTLTEQENGAMVNARVISVKDKSVVAAATKFFPAELFWQQERVTTRNGMLYIKPASE</sequence>
<feature type="signal peptide" evidence="1">
    <location>
        <begin position="1"/>
        <end position="20"/>
    </location>
</feature>
<dbReference type="PROSITE" id="PS51257">
    <property type="entry name" value="PROKAR_LIPOPROTEIN"/>
    <property type="match status" value="1"/>
</dbReference>
<dbReference type="Proteomes" id="UP000245728">
    <property type="component" value="Chromosome"/>
</dbReference>
<dbReference type="EMBL" id="CP029347">
    <property type="protein sequence ID" value="AWL12431.1"/>
    <property type="molecule type" value="Genomic_DNA"/>
</dbReference>
<proteinExistence type="predicted"/>
<dbReference type="OrthoDB" id="6385821at2"/>
<evidence type="ECO:0000256" key="1">
    <source>
        <dbReference type="SAM" id="SignalP"/>
    </source>
</evidence>
<feature type="chain" id="PRO_5015621412" description="FlgO domain-containing protein" evidence="1">
    <location>
        <begin position="21"/>
        <end position="208"/>
    </location>
</feature>
<evidence type="ECO:0000259" key="2">
    <source>
        <dbReference type="Pfam" id="PF17680"/>
    </source>
</evidence>
<accession>A0A2S2E457</accession>
<evidence type="ECO:0000313" key="4">
    <source>
        <dbReference type="Proteomes" id="UP000245728"/>
    </source>
</evidence>
<keyword evidence="1" id="KW-0732">Signal</keyword>
<dbReference type="AlphaFoldDB" id="A0A2S2E457"/>
<dbReference type="RefSeq" id="WP_109340007.1">
    <property type="nucleotide sequence ID" value="NZ_CP029347.1"/>
</dbReference>
<keyword evidence="4" id="KW-1185">Reference proteome</keyword>
<feature type="domain" description="FlgO" evidence="2">
    <location>
        <begin position="51"/>
        <end position="186"/>
    </location>
</feature>
<dbReference type="KEGG" id="salh:HMF8227_01961"/>
<organism evidence="3 4">
    <name type="scientific">Saliniradius amylolyticus</name>
    <dbReference type="NCBI Taxonomy" id="2183582"/>
    <lineage>
        <taxon>Bacteria</taxon>
        <taxon>Pseudomonadati</taxon>
        <taxon>Pseudomonadota</taxon>
        <taxon>Gammaproteobacteria</taxon>
        <taxon>Alteromonadales</taxon>
        <taxon>Alteromonadaceae</taxon>
        <taxon>Saliniradius</taxon>
    </lineage>
</organism>
<gene>
    <name evidence="3" type="ORF">HMF8227_01961</name>
</gene>
<dbReference type="Pfam" id="PF17680">
    <property type="entry name" value="FlgO"/>
    <property type="match status" value="1"/>
</dbReference>
<name>A0A2S2E457_9ALTE</name>
<dbReference type="InterPro" id="IPR041215">
    <property type="entry name" value="FlgO_dom"/>
</dbReference>